<evidence type="ECO:0000259" key="5">
    <source>
        <dbReference type="PROSITE" id="PS51819"/>
    </source>
</evidence>
<reference evidence="6 7" key="1">
    <citation type="submission" date="2022-06" db="EMBL/GenBank/DDBJ databases">
        <title>Isolation of gut microbiota from human fecal samples.</title>
        <authorList>
            <person name="Pamer E.G."/>
            <person name="Barat B."/>
            <person name="Waligurski E."/>
            <person name="Medina S."/>
            <person name="Paddock L."/>
            <person name="Mostad J."/>
        </authorList>
    </citation>
    <scope>NUCLEOTIDE SEQUENCE [LARGE SCALE GENOMIC DNA]</scope>
    <source>
        <strain evidence="6 7">DFI.6.1</strain>
    </source>
</reference>
<dbReference type="PANTHER" id="PTHR46036">
    <property type="entry name" value="LACTOYLGLUTATHIONE LYASE"/>
    <property type="match status" value="1"/>
</dbReference>
<proteinExistence type="predicted"/>
<dbReference type="EMBL" id="JANGCH010000009">
    <property type="protein sequence ID" value="MCQ5122080.1"/>
    <property type="molecule type" value="Genomic_DNA"/>
</dbReference>
<dbReference type="Pfam" id="PF00903">
    <property type="entry name" value="Glyoxalase"/>
    <property type="match status" value="1"/>
</dbReference>
<dbReference type="Gene3D" id="3.10.180.10">
    <property type="entry name" value="2,3-Dihydroxybiphenyl 1,2-Dioxygenase, domain 1"/>
    <property type="match status" value="1"/>
</dbReference>
<dbReference type="Proteomes" id="UP001524435">
    <property type="component" value="Unassembled WGS sequence"/>
</dbReference>
<dbReference type="SUPFAM" id="SSF54593">
    <property type="entry name" value="Glyoxalase/Bleomycin resistance protein/Dihydroxybiphenyl dioxygenase"/>
    <property type="match status" value="1"/>
</dbReference>
<evidence type="ECO:0000313" key="7">
    <source>
        <dbReference type="Proteomes" id="UP001524435"/>
    </source>
</evidence>
<dbReference type="InterPro" id="IPR029068">
    <property type="entry name" value="Glyas_Bleomycin-R_OHBP_Dase"/>
</dbReference>
<dbReference type="PANTHER" id="PTHR46036:SF5">
    <property type="entry name" value="LACTOYLGLUTATHIONE LYASE"/>
    <property type="match status" value="1"/>
</dbReference>
<dbReference type="InterPro" id="IPR004360">
    <property type="entry name" value="Glyas_Fos-R_dOase_dom"/>
</dbReference>
<comment type="caution">
    <text evidence="6">The sequence shown here is derived from an EMBL/GenBank/DDBJ whole genome shotgun (WGS) entry which is preliminary data.</text>
</comment>
<evidence type="ECO:0000313" key="6">
    <source>
        <dbReference type="EMBL" id="MCQ5122080.1"/>
    </source>
</evidence>
<accession>A0ABT1SMZ9</accession>
<dbReference type="PROSITE" id="PS51819">
    <property type="entry name" value="VOC"/>
    <property type="match status" value="1"/>
</dbReference>
<evidence type="ECO:0000256" key="4">
    <source>
        <dbReference type="ARBA" id="ARBA00033298"/>
    </source>
</evidence>
<name>A0ABT1SMZ9_9FIRM</name>
<dbReference type="InterPro" id="IPR037523">
    <property type="entry name" value="VOC_core"/>
</dbReference>
<evidence type="ECO:0000256" key="1">
    <source>
        <dbReference type="ARBA" id="ARBA00030291"/>
    </source>
</evidence>
<dbReference type="RefSeq" id="WP_102267834.1">
    <property type="nucleotide sequence ID" value="NZ_CALVCM010000011.1"/>
</dbReference>
<keyword evidence="7" id="KW-1185">Reference proteome</keyword>
<gene>
    <name evidence="6" type="ORF">NE663_07395</name>
</gene>
<feature type="domain" description="VOC" evidence="5">
    <location>
        <begin position="4"/>
        <end position="119"/>
    </location>
</feature>
<protein>
    <recommendedName>
        <fullName evidence="2">Aldoketomutase</fullName>
    </recommendedName>
    <alternativeName>
        <fullName evidence="1">Ketone-aldehyde mutase</fullName>
    </alternativeName>
    <alternativeName>
        <fullName evidence="3">Methylglyoxalase</fullName>
    </alternativeName>
    <alternativeName>
        <fullName evidence="4">S-D-lactoylglutathione methylglyoxal lyase</fullName>
    </alternativeName>
</protein>
<evidence type="ECO:0000256" key="3">
    <source>
        <dbReference type="ARBA" id="ARBA00032460"/>
    </source>
</evidence>
<evidence type="ECO:0000256" key="2">
    <source>
        <dbReference type="ARBA" id="ARBA00030892"/>
    </source>
</evidence>
<organism evidence="6 7">
    <name type="scientific">Massilicoli timonensis</name>
    <dbReference type="NCBI Taxonomy" id="2015901"/>
    <lineage>
        <taxon>Bacteria</taxon>
        <taxon>Bacillati</taxon>
        <taxon>Bacillota</taxon>
        <taxon>Erysipelotrichia</taxon>
        <taxon>Erysipelotrichales</taxon>
        <taxon>Erysipelotrichaceae</taxon>
        <taxon>Massilicoli</taxon>
    </lineage>
</organism>
<sequence>MKFLFQHCNINVTDLDKSKAFYKEALGLHVVKEKQYDNFTLCYLSDEQNLFQLELTYLNDHPQHYDLGENESHLCFVCDDMEKAHAHHEKMGCICFENPAMGIYFIHDPDDYWIEIVPQK</sequence>